<name>A0A9P5RVJ5_9FUNG</name>
<dbReference type="OrthoDB" id="5376140at2759"/>
<feature type="compositionally biased region" description="Polar residues" evidence="10">
    <location>
        <begin position="90"/>
        <end position="101"/>
    </location>
</feature>
<feature type="region of interest" description="Disordered" evidence="10">
    <location>
        <begin position="1"/>
        <end position="72"/>
    </location>
</feature>
<dbReference type="EC" id="2.1.1.37" evidence="2"/>
<feature type="compositionally biased region" description="Low complexity" evidence="10">
    <location>
        <begin position="34"/>
        <end position="43"/>
    </location>
</feature>
<dbReference type="InterPro" id="IPR050390">
    <property type="entry name" value="C5-Methyltransferase"/>
</dbReference>
<dbReference type="GO" id="GO:0005634">
    <property type="term" value="C:nucleus"/>
    <property type="evidence" value="ECO:0007669"/>
    <property type="project" value="UniProtKB-SubCell"/>
</dbReference>
<evidence type="ECO:0000256" key="6">
    <source>
        <dbReference type="ARBA" id="ARBA00023125"/>
    </source>
</evidence>
<dbReference type="GO" id="GO:0006139">
    <property type="term" value="P:nucleobase-containing compound metabolic process"/>
    <property type="evidence" value="ECO:0007669"/>
    <property type="project" value="InterPro"/>
</dbReference>
<evidence type="ECO:0000256" key="8">
    <source>
        <dbReference type="PROSITE-ProRule" id="PRU01016"/>
    </source>
</evidence>
<evidence type="ECO:0000256" key="9">
    <source>
        <dbReference type="RuleBase" id="RU000416"/>
    </source>
</evidence>
<dbReference type="InterPro" id="IPR043151">
    <property type="entry name" value="BAH_sf"/>
</dbReference>
<feature type="region of interest" description="Disordered" evidence="10">
    <location>
        <begin position="1708"/>
        <end position="1733"/>
    </location>
</feature>
<dbReference type="InterPro" id="IPR012337">
    <property type="entry name" value="RNaseH-like_sf"/>
</dbReference>
<feature type="region of interest" description="Disordered" evidence="10">
    <location>
        <begin position="1065"/>
        <end position="1149"/>
    </location>
</feature>
<feature type="domain" description="BAH" evidence="11">
    <location>
        <begin position="243"/>
        <end position="359"/>
    </location>
</feature>
<proteinExistence type="inferred from homology"/>
<evidence type="ECO:0000256" key="7">
    <source>
        <dbReference type="ARBA" id="ARBA00023242"/>
    </source>
</evidence>
<dbReference type="InterPro" id="IPR029063">
    <property type="entry name" value="SAM-dependent_MTases_sf"/>
</dbReference>
<feature type="compositionally biased region" description="Low complexity" evidence="10">
    <location>
        <begin position="17"/>
        <end position="27"/>
    </location>
</feature>
<evidence type="ECO:0000259" key="11">
    <source>
        <dbReference type="PROSITE" id="PS51038"/>
    </source>
</evidence>
<dbReference type="GO" id="GO:0044027">
    <property type="term" value="P:negative regulation of gene expression via chromosomal CpG island methylation"/>
    <property type="evidence" value="ECO:0007669"/>
    <property type="project" value="TreeGrafter"/>
</dbReference>
<evidence type="ECO:0000256" key="3">
    <source>
        <dbReference type="ARBA" id="ARBA00022603"/>
    </source>
</evidence>
<evidence type="ECO:0000256" key="2">
    <source>
        <dbReference type="ARBA" id="ARBA00011975"/>
    </source>
</evidence>
<dbReference type="PRINTS" id="PR00105">
    <property type="entry name" value="C5METTRFRASE"/>
</dbReference>
<dbReference type="InterPro" id="IPR031303">
    <property type="entry name" value="C5_meth_CS"/>
</dbReference>
<evidence type="ECO:0000256" key="5">
    <source>
        <dbReference type="ARBA" id="ARBA00022691"/>
    </source>
</evidence>
<dbReference type="InterPro" id="IPR002562">
    <property type="entry name" value="3'-5'_exonuclease_dom"/>
</dbReference>
<reference evidence="12" key="1">
    <citation type="journal article" date="2020" name="Fungal Divers.">
        <title>Resolving the Mortierellaceae phylogeny through synthesis of multi-gene phylogenetics and phylogenomics.</title>
        <authorList>
            <person name="Vandepol N."/>
            <person name="Liber J."/>
            <person name="Desiro A."/>
            <person name="Na H."/>
            <person name="Kennedy M."/>
            <person name="Barry K."/>
            <person name="Grigoriev I.V."/>
            <person name="Miller A.N."/>
            <person name="O'Donnell K."/>
            <person name="Stajich J.E."/>
            <person name="Bonito G."/>
        </authorList>
    </citation>
    <scope>NUCLEOTIDE SEQUENCE</scope>
    <source>
        <strain evidence="12">NRRL 6426</strain>
    </source>
</reference>
<feature type="domain" description="BAH" evidence="11">
    <location>
        <begin position="389"/>
        <end position="543"/>
    </location>
</feature>
<feature type="compositionally biased region" description="Acidic residues" evidence="10">
    <location>
        <begin position="1482"/>
        <end position="1507"/>
    </location>
</feature>
<dbReference type="SMART" id="SM00439">
    <property type="entry name" value="BAH"/>
    <property type="match status" value="2"/>
</dbReference>
<evidence type="ECO:0000256" key="4">
    <source>
        <dbReference type="ARBA" id="ARBA00022679"/>
    </source>
</evidence>
<dbReference type="Proteomes" id="UP000748756">
    <property type="component" value="Unassembled WGS sequence"/>
</dbReference>
<feature type="region of interest" description="Disordered" evidence="10">
    <location>
        <begin position="1463"/>
        <end position="1522"/>
    </location>
</feature>
<feature type="region of interest" description="Disordered" evidence="10">
    <location>
        <begin position="90"/>
        <end position="109"/>
    </location>
</feature>
<feature type="region of interest" description="Disordered" evidence="10">
    <location>
        <begin position="1257"/>
        <end position="1293"/>
    </location>
</feature>
<feature type="compositionally biased region" description="Polar residues" evidence="10">
    <location>
        <begin position="1708"/>
        <end position="1726"/>
    </location>
</feature>
<dbReference type="InterPro" id="IPR036397">
    <property type="entry name" value="RNaseH_sf"/>
</dbReference>
<keyword evidence="6" id="KW-0238">DNA-binding</keyword>
<dbReference type="Gene3D" id="2.30.30.490">
    <property type="match status" value="2"/>
</dbReference>
<evidence type="ECO:0000256" key="1">
    <source>
        <dbReference type="ARBA" id="ARBA00004123"/>
    </source>
</evidence>
<evidence type="ECO:0000256" key="10">
    <source>
        <dbReference type="SAM" id="MobiDB-lite"/>
    </source>
</evidence>
<dbReference type="Pfam" id="PF00145">
    <property type="entry name" value="DNA_methylase"/>
    <property type="match status" value="1"/>
</dbReference>
<dbReference type="Pfam" id="PF01426">
    <property type="entry name" value="BAH"/>
    <property type="match status" value="1"/>
</dbReference>
<dbReference type="InterPro" id="IPR001525">
    <property type="entry name" value="C5_MeTfrase"/>
</dbReference>
<comment type="caution">
    <text evidence="12">The sequence shown here is derived from an EMBL/GenBank/DDBJ whole genome shotgun (WGS) entry which is preliminary data.</text>
</comment>
<sequence length="2086" mass="234530">MTNPVLAGTWRQGQQNTPTSSPSPASTHSHRNVSKNNAKSDNNNNKDNKNNKDKAIPTKLQSPTPRQSLPPALKAAITPRIELLIRRQVPSSSPYTYSSGEPKSHMSMPTTLEGYYGEGYEGTERMFRQKEPDNFKDLTESVAWLGPALGAKGDETTMTRRVFYETALIDGEIIKVGEYVFIREGCKNDDGAEMKDEDIDADQAKVDDENTISGDMEIDTGGEIEVMSRLRRSVRKKRGDESLYLNDDDDTLKGSNDRCGGKLVAKGTWFGQVMYFYEERDHKKAHVRYFSPGQQTILMEQSSWQELFLLDNCDWIHLESVMGKCRLRRIESTAELEEEDTYFYRYWYDPKFCRFEGAAEYESGKQQDLLETCICCDRKHRKAAEDKQNPYHLHDFVYLVDSQVVEYKPLGIGQITKLHSDFNSRSKETITKATVRLLLRHDDFLDENPPISGLHNRLQQYVFKDCRRLVLTDVEKEVPVEDLEATCRVRFVPETKEIEERNGAYQLQLCTEGQGINSYKEQPDSFWFMDYYFVPALDLSKSDLRKSTLRASRERLCRIRDEKGNFDDQRTPVKMPQDCLACEKRWIQEEARRNRLRKTEPKLRAMDIFAGCGGMSLGLKQCGMIETEYSIEIDQDAAATFRCNFPSVDVLNNDAGFLLKQAILQVQGGGGGQATGLDNNKMIPLSPIMPLPGEVDFIYCGPPCQGFTTATGRSNRNDPKNSLVATAMAYVDFYRPCYLLLENVKGFTEIGDNAAEHKKAFVKFVMRCLTELGYQCRIGMLQAGHFGVPQSRYRFFVWAAKLGHTLPTFPLPTTTFSSDISAIFDAPVTLEYNDHEAFHYFGRRQYQAPDPMVTVRDAISDLPGFEYIHPEDVEVDTGNVKINRASGFVRINSLKKDSNRIGFKEWEDETDIRLHCDERTQLRKITRYRTAPQCEYQMKLRYQVSRNARIRNHITEFPRPSTVESIYKFDMAPKARSGSKGSRLDFDGFFNTVTSSADPMGSPGIVHPNQRRVTTARERARAQGFPDTFIFPANQSPLRWRKQIGNAVPPPLAAALGVRLTTVMSPPPPHPKSTLWSWKKYNSPPRSPSPGFSHMSQANRFKPGTATPPRFSGAVHCGSPRSRPHAPTPPPPPYTRVQQRQVTTRDRSDSTIATKALEKNIFDNNAFLFAQSLMTYLKSPAEYLRLYQHRQIETLIETIISALSTHPDPPEFIINALITVGTVAGLKDFDPEFELLVSALLAESLRRFLTWQRDLAEEHGDNSSGSSPLEYQGDGDDDEADKDYASGSDDTSVSAAVEENQLDLIVLDDGEDSTGQISLRARSPHANIEPFVSTLSTTLDDPAAIPEIDGSKVLKPAMLDLIDFSSWDRLDIPSVNGSTDSSVDNKRWQLLKATTNSTRTPVHNTMDDEGNETGPVGGLLDINLTQLGEVDVLFKENIYKKKPARTDIAELIHIFDSHLQTDYQDTSDGDGEGDCSALDRGEADDEKEDSGDSRQEEEDAEEDDDIDSPIQPHHRQKLKEEISSGKSSLQVFVALDVMDMHRTLRQQAPQKEVNRGSINTYGALLAHQLLQKDRYRECIAVLSKDIGLSIGVEQALLPRLLELGEEGIISAYIENDLERCRKVLLHINHQLSFQFYYWGLATTDMSQSDPPEYAEIPPIPGAGRARVQTRLVEMAMGLILFFDLEEDQPSYKFLDMFVRFCTVSTLLSQSSPSANRPPSDDPTQGPNKIGAQVGGGVFGGKGREYLLTTAWRYVPLILEMTKGSVTLQRMTIQHCIERRDLITAKFLASKLDIMQYYLEIAESDGGPSSIPAAVKATHPGLPLSDAALAAATAPSPISLYRLPNETKIIFVRQARQLESMSAVLERSRVVGMDTEWLPNIPEFRALQKKEPRTAIIQLASDVDAMVFVVDVITFLEGVDGGRRLVQVLGSIFRNPDILKLAFDWDGDQDMLEGTFSEMHEQHNRLQNFVDLKFLWFKIRDNNSGIDKSNSKNNSTTARNYGGNAAVSMTGVLEAWSSLAPSLPGMYSIPGGLSGLLARLCGHKLDKSEQCSQWEQRPLTSSQLNYAASDARCLLEIYASLMTIEHV</sequence>
<accession>A0A9P5RVJ5</accession>
<keyword evidence="3 8" id="KW-0489">Methyltransferase</keyword>
<dbReference type="Gene3D" id="3.90.120.10">
    <property type="entry name" value="DNA Methylase, subunit A, domain 2"/>
    <property type="match status" value="1"/>
</dbReference>
<dbReference type="PROSITE" id="PS51679">
    <property type="entry name" value="SAM_MT_C5"/>
    <property type="match status" value="1"/>
</dbReference>
<comment type="similarity">
    <text evidence="8 9">Belongs to the class I-like SAM-binding methyltransferase superfamily. C5-methyltransferase family.</text>
</comment>
<dbReference type="GO" id="GO:0008408">
    <property type="term" value="F:3'-5' exonuclease activity"/>
    <property type="evidence" value="ECO:0007669"/>
    <property type="project" value="InterPro"/>
</dbReference>
<comment type="subcellular location">
    <subcellularLocation>
        <location evidence="1">Nucleus</location>
    </subcellularLocation>
</comment>
<dbReference type="SUPFAM" id="SSF53098">
    <property type="entry name" value="Ribonuclease H-like"/>
    <property type="match status" value="1"/>
</dbReference>
<dbReference type="EMBL" id="JAAAUQ010000609">
    <property type="protein sequence ID" value="KAF9148824.1"/>
    <property type="molecule type" value="Genomic_DNA"/>
</dbReference>
<dbReference type="GO" id="GO:0003682">
    <property type="term" value="F:chromatin binding"/>
    <property type="evidence" value="ECO:0007669"/>
    <property type="project" value="InterPro"/>
</dbReference>
<dbReference type="NCBIfam" id="TIGR00675">
    <property type="entry name" value="dcm"/>
    <property type="match status" value="1"/>
</dbReference>
<dbReference type="SUPFAM" id="SSF53335">
    <property type="entry name" value="S-adenosyl-L-methionine-dependent methyltransferases"/>
    <property type="match status" value="1"/>
</dbReference>
<dbReference type="PROSITE" id="PS51038">
    <property type="entry name" value="BAH"/>
    <property type="match status" value="2"/>
</dbReference>
<keyword evidence="5 8" id="KW-0949">S-adenosyl-L-methionine</keyword>
<dbReference type="PROSITE" id="PS00095">
    <property type="entry name" value="C5_MTASE_2"/>
    <property type="match status" value="1"/>
</dbReference>
<protein>
    <recommendedName>
        <fullName evidence="2">DNA (cytosine-5-)-methyltransferase</fullName>
        <ecNumber evidence="2">2.1.1.37</ecNumber>
    </recommendedName>
</protein>
<dbReference type="GO" id="GO:0032259">
    <property type="term" value="P:methylation"/>
    <property type="evidence" value="ECO:0007669"/>
    <property type="project" value="UniProtKB-KW"/>
</dbReference>
<dbReference type="GO" id="GO:0003677">
    <property type="term" value="F:DNA binding"/>
    <property type="evidence" value="ECO:0007669"/>
    <property type="project" value="UniProtKB-KW"/>
</dbReference>
<dbReference type="Gene3D" id="3.30.420.10">
    <property type="entry name" value="Ribonuclease H-like superfamily/Ribonuclease H"/>
    <property type="match status" value="1"/>
</dbReference>
<feature type="active site" evidence="8">
    <location>
        <position position="704"/>
    </location>
</feature>
<dbReference type="PANTHER" id="PTHR10629:SF52">
    <property type="entry name" value="DNA (CYTOSINE-5)-METHYLTRANSFERASE 1"/>
    <property type="match status" value="1"/>
</dbReference>
<evidence type="ECO:0000313" key="12">
    <source>
        <dbReference type="EMBL" id="KAF9148824.1"/>
    </source>
</evidence>
<keyword evidence="4 8" id="KW-0808">Transferase</keyword>
<evidence type="ECO:0000313" key="13">
    <source>
        <dbReference type="Proteomes" id="UP000748756"/>
    </source>
</evidence>
<gene>
    <name evidence="12" type="ORF">BG015_009421</name>
</gene>
<dbReference type="PANTHER" id="PTHR10629">
    <property type="entry name" value="CYTOSINE-SPECIFIC METHYLTRANSFERASE"/>
    <property type="match status" value="1"/>
</dbReference>
<dbReference type="Pfam" id="PF01612">
    <property type="entry name" value="DNA_pol_A_exo1"/>
    <property type="match status" value="1"/>
</dbReference>
<organism evidence="12 13">
    <name type="scientific">Linnemannia schmuckeri</name>
    <dbReference type="NCBI Taxonomy" id="64567"/>
    <lineage>
        <taxon>Eukaryota</taxon>
        <taxon>Fungi</taxon>
        <taxon>Fungi incertae sedis</taxon>
        <taxon>Mucoromycota</taxon>
        <taxon>Mortierellomycotina</taxon>
        <taxon>Mortierellomycetes</taxon>
        <taxon>Mortierellales</taxon>
        <taxon>Mortierellaceae</taxon>
        <taxon>Linnemannia</taxon>
    </lineage>
</organism>
<feature type="compositionally biased region" description="Basic and acidic residues" evidence="10">
    <location>
        <begin position="44"/>
        <end position="56"/>
    </location>
</feature>
<dbReference type="GO" id="GO:0003886">
    <property type="term" value="F:DNA (cytosine-5-)-methyltransferase activity"/>
    <property type="evidence" value="ECO:0007669"/>
    <property type="project" value="UniProtKB-EC"/>
</dbReference>
<dbReference type="InterPro" id="IPR001025">
    <property type="entry name" value="BAH_dom"/>
</dbReference>
<dbReference type="Gene3D" id="3.40.50.150">
    <property type="entry name" value="Vaccinia Virus protein VP39"/>
    <property type="match status" value="1"/>
</dbReference>
<keyword evidence="13" id="KW-1185">Reference proteome</keyword>
<keyword evidence="7" id="KW-0539">Nucleus</keyword>